<protein>
    <submittedName>
        <fullName evidence="7">(S)-mandelate dehydrogenase</fullName>
        <ecNumber evidence="7">1.1.99.31</ecNumber>
    </submittedName>
</protein>
<dbReference type="Pfam" id="PF01070">
    <property type="entry name" value="FMN_dh"/>
    <property type="match status" value="1"/>
</dbReference>
<keyword evidence="2" id="KW-0285">Flavoprotein</keyword>
<dbReference type="Proteomes" id="UP001226867">
    <property type="component" value="Unassembled WGS sequence"/>
</dbReference>
<keyword evidence="4 7" id="KW-0560">Oxidoreductase</keyword>
<dbReference type="PANTHER" id="PTHR10578">
    <property type="entry name" value="S -2-HYDROXY-ACID OXIDASE-RELATED"/>
    <property type="match status" value="1"/>
</dbReference>
<dbReference type="InterPro" id="IPR000262">
    <property type="entry name" value="FMN-dep_DH"/>
</dbReference>
<dbReference type="InterPro" id="IPR013785">
    <property type="entry name" value="Aldolase_TIM"/>
</dbReference>
<dbReference type="EMBL" id="JAUSRO010000011">
    <property type="protein sequence ID" value="MDP9901263.1"/>
    <property type="molecule type" value="Genomic_DNA"/>
</dbReference>
<evidence type="ECO:0000256" key="2">
    <source>
        <dbReference type="ARBA" id="ARBA00022630"/>
    </source>
</evidence>
<dbReference type="EC" id="1.1.99.31" evidence="7"/>
<gene>
    <name evidence="7" type="ORF">J2W36_003529</name>
</gene>
<dbReference type="PANTHER" id="PTHR10578:SF107">
    <property type="entry name" value="2-HYDROXYACID OXIDASE 1"/>
    <property type="match status" value="1"/>
</dbReference>
<name>A0ABT9SBN4_9BURK</name>
<dbReference type="SUPFAM" id="SSF51395">
    <property type="entry name" value="FMN-linked oxidoreductases"/>
    <property type="match status" value="1"/>
</dbReference>
<evidence type="ECO:0000313" key="7">
    <source>
        <dbReference type="EMBL" id="MDP9901263.1"/>
    </source>
</evidence>
<comment type="caution">
    <text evidence="7">The sequence shown here is derived from an EMBL/GenBank/DDBJ whole genome shotgun (WGS) entry which is preliminary data.</text>
</comment>
<comment type="cofactor">
    <cofactor evidence="1">
        <name>FMN</name>
        <dbReference type="ChEBI" id="CHEBI:58210"/>
    </cofactor>
</comment>
<keyword evidence="8" id="KW-1185">Reference proteome</keyword>
<keyword evidence="3" id="KW-0288">FMN</keyword>
<feature type="domain" description="FMN hydroxy acid dehydrogenase" evidence="6">
    <location>
        <begin position="1"/>
        <end position="380"/>
    </location>
</feature>
<dbReference type="InterPro" id="IPR008259">
    <property type="entry name" value="FMN_hydac_DH_AS"/>
</dbReference>
<organism evidence="7 8">
    <name type="scientific">Variovorax ginsengisoli</name>
    <dbReference type="NCBI Taxonomy" id="363844"/>
    <lineage>
        <taxon>Bacteria</taxon>
        <taxon>Pseudomonadati</taxon>
        <taxon>Pseudomonadota</taxon>
        <taxon>Betaproteobacteria</taxon>
        <taxon>Burkholderiales</taxon>
        <taxon>Comamonadaceae</taxon>
        <taxon>Variovorax</taxon>
    </lineage>
</organism>
<evidence type="ECO:0000256" key="4">
    <source>
        <dbReference type="ARBA" id="ARBA00023002"/>
    </source>
</evidence>
<dbReference type="GO" id="GO:0033720">
    <property type="term" value="F:(S)-mandelate dehydrogenase activity"/>
    <property type="evidence" value="ECO:0007669"/>
    <property type="project" value="UniProtKB-EC"/>
</dbReference>
<evidence type="ECO:0000313" key="8">
    <source>
        <dbReference type="Proteomes" id="UP001226867"/>
    </source>
</evidence>
<dbReference type="InterPro" id="IPR037396">
    <property type="entry name" value="FMN_HAD"/>
</dbReference>
<comment type="similarity">
    <text evidence="5">Belongs to the FMN-dependent alpha-hydroxy acid dehydrogenase family.</text>
</comment>
<evidence type="ECO:0000256" key="5">
    <source>
        <dbReference type="ARBA" id="ARBA00024042"/>
    </source>
</evidence>
<evidence type="ECO:0000256" key="3">
    <source>
        <dbReference type="ARBA" id="ARBA00022643"/>
    </source>
</evidence>
<dbReference type="InterPro" id="IPR012133">
    <property type="entry name" value="Alpha-hydoxy_acid_DH_FMN"/>
</dbReference>
<dbReference type="PIRSF" id="PIRSF000138">
    <property type="entry name" value="Al-hdrx_acd_dh"/>
    <property type="match status" value="1"/>
</dbReference>
<proteinExistence type="inferred from homology"/>
<dbReference type="PROSITE" id="PS00557">
    <property type="entry name" value="FMN_HYDROXY_ACID_DH_1"/>
    <property type="match status" value="1"/>
</dbReference>
<evidence type="ECO:0000256" key="1">
    <source>
        <dbReference type="ARBA" id="ARBA00001917"/>
    </source>
</evidence>
<dbReference type="RefSeq" id="WP_307691035.1">
    <property type="nucleotide sequence ID" value="NZ_JAUSRO010000011.1"/>
</dbReference>
<dbReference type="Gene3D" id="3.20.20.70">
    <property type="entry name" value="Aldolase class I"/>
    <property type="match status" value="1"/>
</dbReference>
<accession>A0ABT9SBN4</accession>
<dbReference type="PROSITE" id="PS51349">
    <property type="entry name" value="FMN_HYDROXY_ACID_DH_2"/>
    <property type="match status" value="1"/>
</dbReference>
<evidence type="ECO:0000259" key="6">
    <source>
        <dbReference type="PROSITE" id="PS51349"/>
    </source>
</evidence>
<sequence>MLPAVEDYRALARQRLTRFAFDYLDGGAEDGRTLSRNRAAYEQLIFQPRVLRDVTRVDAAVQVCGETLAMPAVVGPTGLNGLYWPRAEEVLARAAHAAGLPFAVSTASTSLLESVRAATDGALWLQLYVQQDRRIAEDMMRRARALGFSTLMLTVDTMVHGKRDHDVRNGFRMPLRLTPKLLLDLAMHPRWCARMLRQGGSPQLVNLARSAGVKAQLQAQAAAMSRQMDMSLDWAAVAWLRRHWQGPVLLKGVLSVDDARTARRLGVDGVVLSNHGGRQLESAPSPLEILPEVVDAVGTGLDVFVDGGIRRGSDIAKARALGAKAVLLGRAPLYGLAAQGPQGVADVLQMLRDEFEITLRLLGVPRAVDLDGDALSADHRARLARL</sequence>
<reference evidence="7 8" key="1">
    <citation type="submission" date="2023-07" db="EMBL/GenBank/DDBJ databases">
        <title>Sorghum-associated microbial communities from plants grown in Nebraska, USA.</title>
        <authorList>
            <person name="Schachtman D."/>
        </authorList>
    </citation>
    <scope>NUCLEOTIDE SEQUENCE [LARGE SCALE GENOMIC DNA]</scope>
    <source>
        <strain evidence="7 8">DS1607</strain>
    </source>
</reference>